<evidence type="ECO:0000313" key="4">
    <source>
        <dbReference type="Proteomes" id="UP000239899"/>
    </source>
</evidence>
<protein>
    <submittedName>
        <fullName evidence="3">PHLOEM PROTEIN 2-LIKE A10</fullName>
    </submittedName>
</protein>
<dbReference type="OrthoDB" id="1641131at2759"/>
<keyword evidence="2" id="KW-0812">Transmembrane</keyword>
<dbReference type="EMBL" id="LHPG02000012">
    <property type="protein sequence ID" value="PRW45258.1"/>
    <property type="molecule type" value="Genomic_DNA"/>
</dbReference>
<evidence type="ECO:0000256" key="2">
    <source>
        <dbReference type="SAM" id="Phobius"/>
    </source>
</evidence>
<feature type="compositionally biased region" description="Low complexity" evidence="1">
    <location>
        <begin position="341"/>
        <end position="352"/>
    </location>
</feature>
<keyword evidence="2" id="KW-0472">Membrane</keyword>
<evidence type="ECO:0000313" key="3">
    <source>
        <dbReference type="EMBL" id="PRW45258.1"/>
    </source>
</evidence>
<dbReference type="Proteomes" id="UP000239899">
    <property type="component" value="Unassembled WGS sequence"/>
</dbReference>
<dbReference type="PANTHER" id="PTHR21477:SF12">
    <property type="entry name" value="PROTEIN PHLOEM PROTEIN 2-LIKE A10"/>
    <property type="match status" value="1"/>
</dbReference>
<feature type="compositionally biased region" description="Basic and acidic residues" evidence="1">
    <location>
        <begin position="353"/>
        <end position="365"/>
    </location>
</feature>
<feature type="transmembrane region" description="Helical" evidence="2">
    <location>
        <begin position="20"/>
        <end position="41"/>
    </location>
</feature>
<reference evidence="3 4" key="1">
    <citation type="journal article" date="2018" name="Plant J.">
        <title>Genome sequences of Chlorella sorokiniana UTEX 1602 and Micractinium conductrix SAG 241.80: implications to maltose excretion by a green alga.</title>
        <authorList>
            <person name="Arriola M.B."/>
            <person name="Velmurugan N."/>
            <person name="Zhang Y."/>
            <person name="Plunkett M.H."/>
            <person name="Hondzo H."/>
            <person name="Barney B.M."/>
        </authorList>
    </citation>
    <scope>NUCLEOTIDE SEQUENCE [LARGE SCALE GENOMIC DNA]</scope>
    <source>
        <strain evidence="4">UTEX 1602</strain>
    </source>
</reference>
<feature type="region of interest" description="Disordered" evidence="1">
    <location>
        <begin position="334"/>
        <end position="393"/>
    </location>
</feature>
<feature type="region of interest" description="Disordered" evidence="1">
    <location>
        <begin position="130"/>
        <end position="157"/>
    </location>
</feature>
<feature type="transmembrane region" description="Helical" evidence="2">
    <location>
        <begin position="517"/>
        <end position="540"/>
    </location>
</feature>
<feature type="compositionally biased region" description="Low complexity" evidence="1">
    <location>
        <begin position="373"/>
        <end position="393"/>
    </location>
</feature>
<keyword evidence="2" id="KW-1133">Transmembrane helix</keyword>
<dbReference type="InterPro" id="IPR019141">
    <property type="entry name" value="DUF2045"/>
</dbReference>
<dbReference type="PANTHER" id="PTHR21477">
    <property type="entry name" value="ZGC:172139"/>
    <property type="match status" value="1"/>
</dbReference>
<name>A0A2P6TLU7_CHLSO</name>
<sequence>MPLTAAAAHPLLRRERRATLVRALLLSAGGAATAYALYRLYRSDALQSTARSLRRLRAALAAYADACGTGADTLRLVLADLHAFLQSDRRELPPSLRQLARLMQAPEVADTTSATVAALWRGVAGGASAAASSSSQDGTHPALDGSSSGFAHAHAPGTHKPALDRVLEALLSERGHSLVSVAVSLGARNMVSGFCEVRHRLAAADRAAAGLGPQLPGSQPDLTNRLLDFLGTARGQQLAVLCVSAFVTGGMRAYLDQTLDVNFYEDLFSAMARPEHLEAVKAVVGVFARDVVGTYLAGPSQQPQALAAPGAAAAEQQQQPTLGIRLSASIQELMNRAGSSRQQQQQGEQQQQQHEERAGEEHEAPADTGSPCGSSASGGWQQAAAGAEAAPPAAASDVDSDVLLLHPQVAAKGGETARSVDSWAVRTPPAAAEAAGGRLPAAALPALRRVQAEEVPAGMRRTGSGNLEWISAVGKEWLNVVQNPQGRTVMVELAGAAAKEAAAGVSAALADRFRLEWMLLAALAMLLMAWLLQRLMAALLG</sequence>
<gene>
    <name evidence="3" type="ORF">C2E21_6465</name>
</gene>
<proteinExistence type="predicted"/>
<accession>A0A2P6TLU7</accession>
<organism evidence="3 4">
    <name type="scientific">Chlorella sorokiniana</name>
    <name type="common">Freshwater green alga</name>
    <dbReference type="NCBI Taxonomy" id="3076"/>
    <lineage>
        <taxon>Eukaryota</taxon>
        <taxon>Viridiplantae</taxon>
        <taxon>Chlorophyta</taxon>
        <taxon>core chlorophytes</taxon>
        <taxon>Trebouxiophyceae</taxon>
        <taxon>Chlorellales</taxon>
        <taxon>Chlorellaceae</taxon>
        <taxon>Chlorella clade</taxon>
        <taxon>Chlorella</taxon>
    </lineage>
</organism>
<comment type="caution">
    <text evidence="3">The sequence shown here is derived from an EMBL/GenBank/DDBJ whole genome shotgun (WGS) entry which is preliminary data.</text>
</comment>
<dbReference type="AlphaFoldDB" id="A0A2P6TLU7"/>
<keyword evidence="4" id="KW-1185">Reference proteome</keyword>
<evidence type="ECO:0000256" key="1">
    <source>
        <dbReference type="SAM" id="MobiDB-lite"/>
    </source>
</evidence>